<dbReference type="AlphaFoldDB" id="A0A414QMM4"/>
<protein>
    <submittedName>
        <fullName evidence="1">Uncharacterized protein</fullName>
    </submittedName>
</protein>
<dbReference type="Proteomes" id="UP000284579">
    <property type="component" value="Unassembled WGS sequence"/>
</dbReference>
<evidence type="ECO:0000313" key="2">
    <source>
        <dbReference type="Proteomes" id="UP000284579"/>
    </source>
</evidence>
<dbReference type="RefSeq" id="WP_118199326.1">
    <property type="nucleotide sequence ID" value="NZ_QRHO01000018.1"/>
</dbReference>
<comment type="caution">
    <text evidence="1">The sequence shown here is derived from an EMBL/GenBank/DDBJ whole genome shotgun (WGS) entry which is preliminary data.</text>
</comment>
<dbReference type="EMBL" id="QRHO01000018">
    <property type="protein sequence ID" value="RHF82031.1"/>
    <property type="molecule type" value="Genomic_DNA"/>
</dbReference>
<accession>A0A414QMM4</accession>
<organism evidence="1 2">
    <name type="scientific">Coprococcus comes</name>
    <dbReference type="NCBI Taxonomy" id="410072"/>
    <lineage>
        <taxon>Bacteria</taxon>
        <taxon>Bacillati</taxon>
        <taxon>Bacillota</taxon>
        <taxon>Clostridia</taxon>
        <taxon>Lachnospirales</taxon>
        <taxon>Lachnospiraceae</taxon>
        <taxon>Coprococcus</taxon>
    </lineage>
</organism>
<evidence type="ECO:0000313" key="1">
    <source>
        <dbReference type="EMBL" id="RHF82031.1"/>
    </source>
</evidence>
<reference evidence="1 2" key="1">
    <citation type="submission" date="2018-08" db="EMBL/GenBank/DDBJ databases">
        <title>A genome reference for cultivated species of the human gut microbiota.</title>
        <authorList>
            <person name="Zou Y."/>
            <person name="Xue W."/>
            <person name="Luo G."/>
        </authorList>
    </citation>
    <scope>NUCLEOTIDE SEQUENCE [LARGE SCALE GENOMIC DNA]</scope>
    <source>
        <strain evidence="1 2">AM23-3</strain>
    </source>
</reference>
<proteinExistence type="predicted"/>
<sequence>MIGFKSKMDVSTPEEIFLEINNRFIGAIMMHGQFADYFDFLGLRGYKNLHEYQHLAESIERRKVCRYYINHHNALIKEDFSGEVNIIPDAWYTAKRLSVGKSTKQKAVEDGFLEYHNWESDTKFVYEKYAQKLRETGSVADAIFVEKLVEDVSAELKTVERMISDLISVGYDMVYITEIQPEIQEKYNKKLKGIEVE</sequence>
<gene>
    <name evidence="1" type="ORF">DW656_12150</name>
</gene>
<name>A0A414QMM4_9FIRM</name>